<dbReference type="CDD" id="cd06661">
    <property type="entry name" value="GGCT_like"/>
    <property type="match status" value="1"/>
</dbReference>
<reference evidence="3" key="1">
    <citation type="submission" date="2016-10" db="EMBL/GenBank/DDBJ databases">
        <authorList>
            <person name="Varghese N."/>
            <person name="Submissions S."/>
        </authorList>
    </citation>
    <scope>NUCLEOTIDE SEQUENCE [LARGE SCALE GENOMIC DNA]</scope>
    <source>
        <strain evidence="3">DSM 8987</strain>
    </source>
</reference>
<dbReference type="InterPro" id="IPR036568">
    <property type="entry name" value="GGCT-like_sf"/>
</dbReference>
<proteinExistence type="predicted"/>
<protein>
    <submittedName>
        <fullName evidence="2">Uncharacterized conserved protein YtfP, gamma-glutamylcyclotransferase (GGCT)/AIG2-like family</fullName>
    </submittedName>
</protein>
<gene>
    <name evidence="2" type="ORF">SAMN05661003_1027</name>
</gene>
<name>A0A1G6YDC7_9BACT</name>
<dbReference type="STRING" id="57664.SAMN05661003_1027"/>
<sequence length="244" mass="28611">MLQLVRHHWQRANRLRQADLERSALFFFYGSLMERYGNFNRFIKKHVRQIEPAFCRGSLYFLPAGFPGLIIGDQHDHQLVAGELMQFDQPLRVMRLLDKLEEFYPLQPRRSIYLRRRLPVLVERIASDGDGQPVLQRHDAWVYIYPRRLLRQDRGALSLPCGQWRSFRDTPQLPVRTGCHSLRLCDSQQQILVDELFYQQPQVQQACRQLCDSHRLCQQARQLIPQPNAGFPATDVVPEPHASG</sequence>
<dbReference type="AlphaFoldDB" id="A0A1G6YDC7"/>
<evidence type="ECO:0000313" key="2">
    <source>
        <dbReference type="EMBL" id="SDD88474.1"/>
    </source>
</evidence>
<organism evidence="2 3">
    <name type="scientific">Desulfuromonas thiophila</name>
    <dbReference type="NCBI Taxonomy" id="57664"/>
    <lineage>
        <taxon>Bacteria</taxon>
        <taxon>Pseudomonadati</taxon>
        <taxon>Thermodesulfobacteriota</taxon>
        <taxon>Desulfuromonadia</taxon>
        <taxon>Desulfuromonadales</taxon>
        <taxon>Desulfuromonadaceae</taxon>
        <taxon>Desulfuromonas</taxon>
    </lineage>
</organism>
<dbReference type="Pfam" id="PF06094">
    <property type="entry name" value="GGACT"/>
    <property type="match status" value="1"/>
</dbReference>
<keyword evidence="2" id="KW-0808">Transferase</keyword>
<feature type="domain" description="Gamma-glutamylcyclotransferase AIG2-like" evidence="1">
    <location>
        <begin position="26"/>
        <end position="165"/>
    </location>
</feature>
<dbReference type="Gene3D" id="3.10.490.10">
    <property type="entry name" value="Gamma-glutamyl cyclotransferase-like"/>
    <property type="match status" value="1"/>
</dbReference>
<dbReference type="Proteomes" id="UP000243205">
    <property type="component" value="Unassembled WGS sequence"/>
</dbReference>
<dbReference type="GO" id="GO:0016740">
    <property type="term" value="F:transferase activity"/>
    <property type="evidence" value="ECO:0007669"/>
    <property type="project" value="UniProtKB-KW"/>
</dbReference>
<dbReference type="SUPFAM" id="SSF110857">
    <property type="entry name" value="Gamma-glutamyl cyclotransferase-like"/>
    <property type="match status" value="1"/>
</dbReference>
<evidence type="ECO:0000313" key="3">
    <source>
        <dbReference type="Proteomes" id="UP000243205"/>
    </source>
</evidence>
<accession>A0A1G6YDC7</accession>
<dbReference type="RefSeq" id="WP_092075879.1">
    <property type="nucleotide sequence ID" value="NZ_FNAQ01000002.1"/>
</dbReference>
<dbReference type="InterPro" id="IPR009288">
    <property type="entry name" value="AIG2-like_dom"/>
</dbReference>
<dbReference type="OrthoDB" id="8538589at2"/>
<dbReference type="EMBL" id="FNAQ01000002">
    <property type="protein sequence ID" value="SDD88474.1"/>
    <property type="molecule type" value="Genomic_DNA"/>
</dbReference>
<dbReference type="InterPro" id="IPR013024">
    <property type="entry name" value="GGCT-like"/>
</dbReference>
<evidence type="ECO:0000259" key="1">
    <source>
        <dbReference type="Pfam" id="PF06094"/>
    </source>
</evidence>
<keyword evidence="3" id="KW-1185">Reference proteome</keyword>